<feature type="region of interest" description="Disordered" evidence="1">
    <location>
        <begin position="50"/>
        <end position="151"/>
    </location>
</feature>
<feature type="compositionally biased region" description="Low complexity" evidence="1">
    <location>
        <begin position="67"/>
        <end position="85"/>
    </location>
</feature>
<feature type="signal peptide" evidence="3">
    <location>
        <begin position="1"/>
        <end position="20"/>
    </location>
</feature>
<feature type="region of interest" description="Disordered" evidence="1">
    <location>
        <begin position="188"/>
        <end position="306"/>
    </location>
</feature>
<keyword evidence="5" id="KW-1185">Reference proteome</keyword>
<feature type="transmembrane region" description="Helical" evidence="2">
    <location>
        <begin position="156"/>
        <end position="179"/>
    </location>
</feature>
<dbReference type="AlphaFoldDB" id="A0AAW0CWC5"/>
<proteinExistence type="predicted"/>
<feature type="compositionally biased region" description="Low complexity" evidence="1">
    <location>
        <begin position="92"/>
        <end position="136"/>
    </location>
</feature>
<reference evidence="4 5" key="1">
    <citation type="journal article" date="2024" name="J Genomics">
        <title>Draft genome sequencing and assembly of Favolaschia claudopus CIRM-BRFM 2984 isolated from oak limbs.</title>
        <authorList>
            <person name="Navarro D."/>
            <person name="Drula E."/>
            <person name="Chaduli D."/>
            <person name="Cazenave R."/>
            <person name="Ahrendt S."/>
            <person name="Wang J."/>
            <person name="Lipzen A."/>
            <person name="Daum C."/>
            <person name="Barry K."/>
            <person name="Grigoriev I.V."/>
            <person name="Favel A."/>
            <person name="Rosso M.N."/>
            <person name="Martin F."/>
        </authorList>
    </citation>
    <scope>NUCLEOTIDE SEQUENCE [LARGE SCALE GENOMIC DNA]</scope>
    <source>
        <strain evidence="4 5">CIRM-BRFM 2984</strain>
    </source>
</reference>
<protein>
    <submittedName>
        <fullName evidence="4">Uncharacterized protein</fullName>
    </submittedName>
</protein>
<evidence type="ECO:0000256" key="3">
    <source>
        <dbReference type="SAM" id="SignalP"/>
    </source>
</evidence>
<keyword evidence="2" id="KW-0812">Transmembrane</keyword>
<accession>A0AAW0CWC5</accession>
<feature type="compositionally biased region" description="Polar residues" evidence="1">
    <location>
        <begin position="224"/>
        <end position="233"/>
    </location>
</feature>
<gene>
    <name evidence="4" type="ORF">R3P38DRAFT_3179348</name>
</gene>
<keyword evidence="3" id="KW-0732">Signal</keyword>
<evidence type="ECO:0000313" key="5">
    <source>
        <dbReference type="Proteomes" id="UP001362999"/>
    </source>
</evidence>
<feature type="chain" id="PRO_5043810468" evidence="3">
    <location>
        <begin position="21"/>
        <end position="306"/>
    </location>
</feature>
<dbReference type="EMBL" id="JAWWNJ010000013">
    <property type="protein sequence ID" value="KAK7042812.1"/>
    <property type="molecule type" value="Genomic_DNA"/>
</dbReference>
<sequence>MRICGLLAFCAVAFIPVAHCEEDLNLDARGFFLTITLSTAATVVPPAVTNTIPGSSPLGPNPTPRPISSTQTQEIQSSSSLASDTKPPPSSTPSFKSSPPRESQSSITESPSETSIIIPQSPSVSSSSFSPHDASPTPTISAPPHASQHNGGKTHITMIITVSVVFTALFTTAVALFLIHRRRRNRQRRYHAPTPYPETGVGESQAGQSGHDEGEQCAGAAESQRPSATTNSRSIREKRNSKTPPSDSIAAAPARNRDGDQIDSHPPQAGVEAHAAACGTSRAPTPAVSHSTDDLPPPYIDTPSLL</sequence>
<evidence type="ECO:0000313" key="4">
    <source>
        <dbReference type="EMBL" id="KAK7042812.1"/>
    </source>
</evidence>
<evidence type="ECO:0000256" key="1">
    <source>
        <dbReference type="SAM" id="MobiDB-lite"/>
    </source>
</evidence>
<evidence type="ECO:0000256" key="2">
    <source>
        <dbReference type="SAM" id="Phobius"/>
    </source>
</evidence>
<keyword evidence="2" id="KW-1133">Transmembrane helix</keyword>
<organism evidence="4 5">
    <name type="scientific">Favolaschia claudopus</name>
    <dbReference type="NCBI Taxonomy" id="2862362"/>
    <lineage>
        <taxon>Eukaryota</taxon>
        <taxon>Fungi</taxon>
        <taxon>Dikarya</taxon>
        <taxon>Basidiomycota</taxon>
        <taxon>Agaricomycotina</taxon>
        <taxon>Agaricomycetes</taxon>
        <taxon>Agaricomycetidae</taxon>
        <taxon>Agaricales</taxon>
        <taxon>Marasmiineae</taxon>
        <taxon>Mycenaceae</taxon>
        <taxon>Favolaschia</taxon>
    </lineage>
</organism>
<name>A0AAW0CWC5_9AGAR</name>
<dbReference type="Proteomes" id="UP001362999">
    <property type="component" value="Unassembled WGS sequence"/>
</dbReference>
<comment type="caution">
    <text evidence="4">The sequence shown here is derived from an EMBL/GenBank/DDBJ whole genome shotgun (WGS) entry which is preliminary data.</text>
</comment>
<keyword evidence="2" id="KW-0472">Membrane</keyword>